<reference evidence="1" key="1">
    <citation type="journal article" date="2023" name="IMA Fungus">
        <title>Comparative genomic study of the Penicillium genus elucidates a diverse pangenome and 15 lateral gene transfer events.</title>
        <authorList>
            <person name="Petersen C."/>
            <person name="Sorensen T."/>
            <person name="Nielsen M.R."/>
            <person name="Sondergaard T.E."/>
            <person name="Sorensen J.L."/>
            <person name="Fitzpatrick D.A."/>
            <person name="Frisvad J.C."/>
            <person name="Nielsen K.L."/>
        </authorList>
    </citation>
    <scope>NUCLEOTIDE SEQUENCE</scope>
    <source>
        <strain evidence="1">IBT 15450</strain>
    </source>
</reference>
<keyword evidence="2" id="KW-1185">Reference proteome</keyword>
<dbReference type="EMBL" id="JAQJZL010000001">
    <property type="protein sequence ID" value="KAJ6057644.1"/>
    <property type="molecule type" value="Genomic_DNA"/>
</dbReference>
<evidence type="ECO:0000313" key="2">
    <source>
        <dbReference type="Proteomes" id="UP001219568"/>
    </source>
</evidence>
<dbReference type="PANTHER" id="PTHR32487:SF29">
    <property type="entry name" value="NAD-DEPENDENT EPIMERASE_DEHYDRATASE DOMAIN-CONTAINING PROTEIN"/>
    <property type="match status" value="1"/>
</dbReference>
<dbReference type="Gene3D" id="3.40.50.720">
    <property type="entry name" value="NAD(P)-binding Rossmann-like Domain"/>
    <property type="match status" value="1"/>
</dbReference>
<dbReference type="AlphaFoldDB" id="A0AAD6IRD0"/>
<organism evidence="1 2">
    <name type="scientific">Penicillium canescens</name>
    <dbReference type="NCBI Taxonomy" id="5083"/>
    <lineage>
        <taxon>Eukaryota</taxon>
        <taxon>Fungi</taxon>
        <taxon>Dikarya</taxon>
        <taxon>Ascomycota</taxon>
        <taxon>Pezizomycotina</taxon>
        <taxon>Eurotiomycetes</taxon>
        <taxon>Eurotiomycetidae</taxon>
        <taxon>Eurotiales</taxon>
        <taxon>Aspergillaceae</taxon>
        <taxon>Penicillium</taxon>
    </lineage>
</organism>
<comment type="caution">
    <text evidence="1">The sequence shown here is derived from an EMBL/GenBank/DDBJ whole genome shotgun (WGS) entry which is preliminary data.</text>
</comment>
<accession>A0AAD6IRD0</accession>
<dbReference type="Proteomes" id="UP001219568">
    <property type="component" value="Unassembled WGS sequence"/>
</dbReference>
<proteinExistence type="predicted"/>
<reference evidence="1" key="2">
    <citation type="submission" date="2023-01" db="EMBL/GenBank/DDBJ databases">
        <authorList>
            <person name="Petersen C."/>
        </authorList>
    </citation>
    <scope>NUCLEOTIDE SEQUENCE</scope>
    <source>
        <strain evidence="1">IBT 15450</strain>
    </source>
</reference>
<sequence length="192" mass="21946">MNFLEGLDLNNTIPKRESLQHGAKYYGLHMVPQAVNKRIYTTVQKYLNKPLRYSSGLEAWETNVSISSAQAHGYLEEWAVLTEQTTSEIFDSMNECLFTWSKLWPKLAETFRCRGPAKTPEVQKAWVNIAEKHGLPEKKLRDIDRVFGFADLLLALTTSKAKKMGYFGFVDKTESILRIVEECVELGMIPPL</sequence>
<name>A0AAD6IRD0_PENCN</name>
<evidence type="ECO:0000313" key="1">
    <source>
        <dbReference type="EMBL" id="KAJ6057644.1"/>
    </source>
</evidence>
<protein>
    <submittedName>
        <fullName evidence="1">Uncharacterized protein</fullName>
    </submittedName>
</protein>
<dbReference type="PANTHER" id="PTHR32487">
    <property type="entry name" value="3-OXO-DELTA(4,5)-STEROID 5-BETA-REDUCTASE"/>
    <property type="match status" value="1"/>
</dbReference>
<gene>
    <name evidence="1" type="ORF">N7460_000918</name>
</gene>